<keyword evidence="11" id="KW-1185">Reference proteome</keyword>
<dbReference type="EMBL" id="JAKZHW010000001">
    <property type="protein sequence ID" value="MCH8616233.1"/>
    <property type="molecule type" value="Genomic_DNA"/>
</dbReference>
<feature type="compositionally biased region" description="Basic and acidic residues" evidence="9">
    <location>
        <begin position="84"/>
        <end position="93"/>
    </location>
</feature>
<dbReference type="InterPro" id="IPR018448">
    <property type="entry name" value="TatB"/>
</dbReference>
<evidence type="ECO:0000256" key="8">
    <source>
        <dbReference type="ARBA" id="ARBA00023136"/>
    </source>
</evidence>
<dbReference type="InterPro" id="IPR003369">
    <property type="entry name" value="TatA/B/E"/>
</dbReference>
<dbReference type="Gene3D" id="1.20.5.3310">
    <property type="match status" value="1"/>
</dbReference>
<evidence type="ECO:0000256" key="4">
    <source>
        <dbReference type="ARBA" id="ARBA00022692"/>
    </source>
</evidence>
<keyword evidence="6" id="KW-1133">Transmembrane helix</keyword>
<comment type="caution">
    <text evidence="10">The sequence shown here is derived from an EMBL/GenBank/DDBJ whole genome shotgun (WGS) entry which is preliminary data.</text>
</comment>
<evidence type="ECO:0000256" key="5">
    <source>
        <dbReference type="ARBA" id="ARBA00022927"/>
    </source>
</evidence>
<dbReference type="Pfam" id="PF02416">
    <property type="entry name" value="TatA_B_E"/>
    <property type="match status" value="1"/>
</dbReference>
<dbReference type="PANTHER" id="PTHR33162:SF1">
    <property type="entry name" value="SEC-INDEPENDENT PROTEIN TRANSLOCASE PROTEIN TATA, CHLOROPLASTIC"/>
    <property type="match status" value="1"/>
</dbReference>
<evidence type="ECO:0000256" key="2">
    <source>
        <dbReference type="ARBA" id="ARBA00022448"/>
    </source>
</evidence>
<feature type="compositionally biased region" description="Pro residues" evidence="9">
    <location>
        <begin position="104"/>
        <end position="114"/>
    </location>
</feature>
<accession>A0ABS9VNG2</accession>
<evidence type="ECO:0000256" key="6">
    <source>
        <dbReference type="ARBA" id="ARBA00022989"/>
    </source>
</evidence>
<keyword evidence="5" id="KW-0653">Protein transport</keyword>
<sequence length="127" mass="14123">MFGVDTSELLLVAVLALIFIGPKDLPNALRTLGRFVGQVRGMARHFQSGIDAMIREAELAEMEKKWREENERIMRDYPALLEGQRAEAAHAKQPDLPLDSAPGVPDPLNPPSTPPETENTPEKRELP</sequence>
<reference evidence="10 11" key="1">
    <citation type="submission" date="2022-03" db="EMBL/GenBank/DDBJ databases">
        <authorList>
            <person name="Jo J.-H."/>
            <person name="Im W.-T."/>
        </authorList>
    </citation>
    <scope>NUCLEOTIDE SEQUENCE [LARGE SCALE GENOMIC DNA]</scope>
    <source>
        <strain evidence="10 11">SM33</strain>
    </source>
</reference>
<evidence type="ECO:0000256" key="9">
    <source>
        <dbReference type="SAM" id="MobiDB-lite"/>
    </source>
</evidence>
<evidence type="ECO:0000313" key="11">
    <source>
        <dbReference type="Proteomes" id="UP001203058"/>
    </source>
</evidence>
<gene>
    <name evidence="10" type="primary">tatB</name>
    <name evidence="10" type="ORF">LZ016_08990</name>
</gene>
<evidence type="ECO:0000256" key="3">
    <source>
        <dbReference type="ARBA" id="ARBA00022475"/>
    </source>
</evidence>
<keyword evidence="2" id="KW-0813">Transport</keyword>
<dbReference type="RefSeq" id="WP_241447037.1">
    <property type="nucleotide sequence ID" value="NZ_JAKZHW010000001.1"/>
</dbReference>
<dbReference type="PANTHER" id="PTHR33162">
    <property type="entry name" value="SEC-INDEPENDENT PROTEIN TRANSLOCASE PROTEIN TATA, CHLOROPLASTIC"/>
    <property type="match status" value="1"/>
</dbReference>
<feature type="region of interest" description="Disordered" evidence="9">
    <location>
        <begin position="84"/>
        <end position="127"/>
    </location>
</feature>
<comment type="subcellular location">
    <subcellularLocation>
        <location evidence="1">Membrane</location>
        <topology evidence="1">Single-pass membrane protein</topology>
    </subcellularLocation>
</comment>
<dbReference type="PRINTS" id="PR01506">
    <property type="entry name" value="TATBPROTEIN"/>
</dbReference>
<keyword evidence="7" id="KW-0811">Translocation</keyword>
<dbReference type="NCBIfam" id="TIGR01410">
    <property type="entry name" value="tatB"/>
    <property type="match status" value="1"/>
</dbReference>
<keyword evidence="3" id="KW-1003">Cell membrane</keyword>
<evidence type="ECO:0000313" key="10">
    <source>
        <dbReference type="EMBL" id="MCH8616233.1"/>
    </source>
</evidence>
<evidence type="ECO:0000256" key="7">
    <source>
        <dbReference type="ARBA" id="ARBA00023010"/>
    </source>
</evidence>
<keyword evidence="8" id="KW-0472">Membrane</keyword>
<evidence type="ECO:0000256" key="1">
    <source>
        <dbReference type="ARBA" id="ARBA00004167"/>
    </source>
</evidence>
<protein>
    <submittedName>
        <fullName evidence="10">Sec-independent protein translocase protein TatB</fullName>
    </submittedName>
</protein>
<proteinExistence type="predicted"/>
<keyword evidence="4" id="KW-0812">Transmembrane</keyword>
<organism evidence="10 11">
    <name type="scientific">Sphingomonas telluris</name>
    <dbReference type="NCBI Taxonomy" id="2907998"/>
    <lineage>
        <taxon>Bacteria</taxon>
        <taxon>Pseudomonadati</taxon>
        <taxon>Pseudomonadota</taxon>
        <taxon>Alphaproteobacteria</taxon>
        <taxon>Sphingomonadales</taxon>
        <taxon>Sphingomonadaceae</taxon>
        <taxon>Sphingomonas</taxon>
    </lineage>
</organism>
<name>A0ABS9VNG2_9SPHN</name>
<dbReference type="Proteomes" id="UP001203058">
    <property type="component" value="Unassembled WGS sequence"/>
</dbReference>